<proteinExistence type="predicted"/>
<feature type="region of interest" description="Disordered" evidence="1">
    <location>
        <begin position="797"/>
        <end position="818"/>
    </location>
</feature>
<evidence type="ECO:0000313" key="3">
    <source>
        <dbReference type="Proteomes" id="UP000214646"/>
    </source>
</evidence>
<comment type="caution">
    <text evidence="2">The sequence shown here is derived from an EMBL/GenBank/DDBJ whole genome shotgun (WGS) entry which is preliminary data.</text>
</comment>
<dbReference type="Proteomes" id="UP000214646">
    <property type="component" value="Unassembled WGS sequence"/>
</dbReference>
<evidence type="ECO:0000313" key="2">
    <source>
        <dbReference type="EMBL" id="OWK36159.1"/>
    </source>
</evidence>
<feature type="compositionally biased region" description="Polar residues" evidence="1">
    <location>
        <begin position="448"/>
        <end position="464"/>
    </location>
</feature>
<evidence type="ECO:0000256" key="1">
    <source>
        <dbReference type="SAM" id="MobiDB-lite"/>
    </source>
</evidence>
<dbReference type="AlphaFoldDB" id="A0A225DG68"/>
<dbReference type="EMBL" id="NIDE01000017">
    <property type="protein sequence ID" value="OWK36159.1"/>
    <property type="molecule type" value="Genomic_DNA"/>
</dbReference>
<reference evidence="3" key="1">
    <citation type="submission" date="2017-06" db="EMBL/GenBank/DDBJ databases">
        <title>Genome analysis of Fimbriiglobus ruber SP5, the first member of the order Planctomycetales with confirmed chitinolytic capability.</title>
        <authorList>
            <person name="Ravin N.V."/>
            <person name="Rakitin A.L."/>
            <person name="Ivanova A.A."/>
            <person name="Beletsky A.V."/>
            <person name="Kulichevskaya I.S."/>
            <person name="Mardanov A.V."/>
            <person name="Dedysh S.N."/>
        </authorList>
    </citation>
    <scope>NUCLEOTIDE SEQUENCE [LARGE SCALE GENOMIC DNA]</scope>
    <source>
        <strain evidence="3">SP5</strain>
    </source>
</reference>
<gene>
    <name evidence="2" type="ORF">FRUB_08722</name>
</gene>
<feature type="region of interest" description="Disordered" evidence="1">
    <location>
        <begin position="432"/>
        <end position="528"/>
    </location>
</feature>
<name>A0A225DG68_9BACT</name>
<organism evidence="2 3">
    <name type="scientific">Fimbriiglobus ruber</name>
    <dbReference type="NCBI Taxonomy" id="1908690"/>
    <lineage>
        <taxon>Bacteria</taxon>
        <taxon>Pseudomonadati</taxon>
        <taxon>Planctomycetota</taxon>
        <taxon>Planctomycetia</taxon>
        <taxon>Gemmatales</taxon>
        <taxon>Gemmataceae</taxon>
        <taxon>Fimbriiglobus</taxon>
    </lineage>
</organism>
<sequence length="818" mass="86479">MAKVNFVDILLQKGEKIALIAGGVLGGLLLILGFVQLVTAESSKDNIDKFATTKKNLDAALGQPGDPAPPLPDWVSKSGVTVPVNSSDFPMGGTPFEPIHMPNMLRDNPKVLAIKEYQLDLILAPMRSLDVTANNEIGVLIEARKGDSASTQRALLNANSAAKNIVGSKGRGRIRGGNQGGMMGGPSGGMMGGPGGGMMGGPGGGMMGGPGGGMMGGPGGGMGMGPGGGMMGGPGGGMGMGPGGMGGNPFGGPGGGGQFAAAQRDDKTVKYVSIEELANPNPKEAYTLAETVYPLRAVLVHALFPLKEQIEEIQRALRARSPEEAVYLSQYNGMSGPVFAGFDVERRVISAGVDPESVPWVDYDHEAEYFKKIGTRAVAEEPVSGYEQFFLRPRDQRMAAPLPSLAEKLGTYPPVLMKSVGEAITKLKELNKQPVPPSEWQKRFQGSPGDNNPYQQLGFQNTGTAGPGGMGMPGGPGGPGGPVGFPGGPGRPGMPGGPGGPGMPGGPGGPGMPGGHASGDPMNPNGMAQAQMPEAETTLLRFMDLEVTPGLSYQYRIRVKMRNPNFGLKDKVSRPADANIDILYGPWRAIPQIMTIPTETYLFAYDPEEYIKNVKILLDGHGKETSIKKYMDLDEVQNGKRAVIQVQTWMPQVRLEGSRSGEPVGTWVVAEMPVAPGEYVGKRQLVELPLWSAGAANYIVRELAGGSRFPNIKDAKHQPKGWAINFRTNSVLVDFDGGKVKTQVGDRNILDDAESEVLIIRPDGKLIVRRTADDRPDEARTARDTVWIDWLKRAKETKDVTTSGPGGPGGPKTGFERN</sequence>
<keyword evidence="3" id="KW-1185">Reference proteome</keyword>
<feature type="compositionally biased region" description="Gly residues" evidence="1">
    <location>
        <begin position="465"/>
        <end position="517"/>
    </location>
</feature>
<protein>
    <submittedName>
        <fullName evidence="2">Uncharacterized protein</fullName>
    </submittedName>
</protein>
<dbReference type="RefSeq" id="WP_238602959.1">
    <property type="nucleotide sequence ID" value="NZ_NIDE01000017.1"/>
</dbReference>
<accession>A0A225DG68</accession>